<feature type="region of interest" description="Disordered" evidence="1">
    <location>
        <begin position="1"/>
        <end position="73"/>
    </location>
</feature>
<feature type="compositionally biased region" description="Low complexity" evidence="1">
    <location>
        <begin position="418"/>
        <end position="434"/>
    </location>
</feature>
<name>A0ABT8SS02_9HYPH</name>
<feature type="compositionally biased region" description="Low complexity" evidence="1">
    <location>
        <begin position="470"/>
        <end position="484"/>
    </location>
</feature>
<feature type="compositionally biased region" description="Low complexity" evidence="1">
    <location>
        <begin position="49"/>
        <end position="62"/>
    </location>
</feature>
<dbReference type="Gene3D" id="3.30.750.140">
    <property type="match status" value="1"/>
</dbReference>
<feature type="region of interest" description="Disordered" evidence="1">
    <location>
        <begin position="140"/>
        <end position="160"/>
    </location>
</feature>
<feature type="domain" description="Flagellar hook-length control protein-like C-terminal" evidence="2">
    <location>
        <begin position="337"/>
        <end position="415"/>
    </location>
</feature>
<keyword evidence="4" id="KW-1185">Reference proteome</keyword>
<accession>A0ABT8SS02</accession>
<organism evidence="3 4">
    <name type="scientific">Rhizobium oryzicola</name>
    <dbReference type="NCBI Taxonomy" id="1232668"/>
    <lineage>
        <taxon>Bacteria</taxon>
        <taxon>Pseudomonadati</taxon>
        <taxon>Pseudomonadota</taxon>
        <taxon>Alphaproteobacteria</taxon>
        <taxon>Hyphomicrobiales</taxon>
        <taxon>Rhizobiaceae</taxon>
        <taxon>Rhizobium/Agrobacterium group</taxon>
        <taxon>Rhizobium</taxon>
    </lineage>
</organism>
<feature type="compositionally biased region" description="Basic and acidic residues" evidence="1">
    <location>
        <begin position="211"/>
        <end position="221"/>
    </location>
</feature>
<dbReference type="CDD" id="cd17470">
    <property type="entry name" value="T3SS_Flik_C"/>
    <property type="match status" value="1"/>
</dbReference>
<dbReference type="EMBL" id="JAUKWQ010000001">
    <property type="protein sequence ID" value="MDO1581030.1"/>
    <property type="molecule type" value="Genomic_DNA"/>
</dbReference>
<proteinExistence type="predicted"/>
<keyword evidence="3" id="KW-0969">Cilium</keyword>
<feature type="compositionally biased region" description="Basic and acidic residues" evidence="1">
    <location>
        <begin position="140"/>
        <end position="159"/>
    </location>
</feature>
<reference evidence="3" key="2">
    <citation type="submission" date="2023-07" db="EMBL/GenBank/DDBJ databases">
        <authorList>
            <person name="Sun H."/>
        </authorList>
    </citation>
    <scope>NUCLEOTIDE SEQUENCE</scope>
    <source>
        <strain evidence="3">05753</strain>
    </source>
</reference>
<evidence type="ECO:0000256" key="1">
    <source>
        <dbReference type="SAM" id="MobiDB-lite"/>
    </source>
</evidence>
<comment type="caution">
    <text evidence="3">The sequence shown here is derived from an EMBL/GenBank/DDBJ whole genome shotgun (WGS) entry which is preliminary data.</text>
</comment>
<gene>
    <name evidence="3" type="ORF">Q2T52_02885</name>
</gene>
<dbReference type="Proteomes" id="UP001169006">
    <property type="component" value="Unassembled WGS sequence"/>
</dbReference>
<feature type="region of interest" description="Disordered" evidence="1">
    <location>
        <begin position="418"/>
        <end position="484"/>
    </location>
</feature>
<dbReference type="InterPro" id="IPR038610">
    <property type="entry name" value="FliK-like_C_sf"/>
</dbReference>
<sequence>MSADLAGLTGASDTAPVTKLGGAGSKAVDGKDSGFSDALTSLGQGGRRGAQAQADDSATTAGKEVLPQDAAAATPRIDLKVANALRAAALQQAKQSLLKDGGQGQPDVAIDLKGEVAAQKGLLTKDGKPLLDKTRLIGGKDKTDKLSDAEKKAGDEAVDARNATDAADVGSVLNLLAGHAAKAAGDAGAHPEKGAKGNETARTATSARAVGDADKSVDGVHPKQDAQLASLLGQQGASEDTGPDDKGNAGDRAFRFVSSRGVSMDATIGANQDGRAVMETKLGNAANAEGIMVLDARRYLGFNQSPNGASLTAAMSSDPEWTAAMQPGSALTNAAAQSSTGNVVNTLKLQMTPIDLGNVTATLRLVGDELNVHLTVENHSAYKQLKDDSSGMLDALRAQGFAVDQVTVSITPAAQADASAQQGDLGQQALGSGQRQEAGGNRGQSQSQGNIGFGGAAGSLENDIATDTDASSASGGARSGHIYL</sequence>
<dbReference type="Pfam" id="PF02120">
    <property type="entry name" value="Flg_hook"/>
    <property type="match status" value="1"/>
</dbReference>
<evidence type="ECO:0000259" key="2">
    <source>
        <dbReference type="Pfam" id="PF02120"/>
    </source>
</evidence>
<keyword evidence="3" id="KW-0282">Flagellum</keyword>
<dbReference type="RefSeq" id="WP_302075166.1">
    <property type="nucleotide sequence ID" value="NZ_JAUKWQ010000001.1"/>
</dbReference>
<evidence type="ECO:0000313" key="3">
    <source>
        <dbReference type="EMBL" id="MDO1581030.1"/>
    </source>
</evidence>
<feature type="region of interest" description="Disordered" evidence="1">
    <location>
        <begin position="184"/>
        <end position="221"/>
    </location>
</feature>
<dbReference type="InterPro" id="IPR021136">
    <property type="entry name" value="Flagellar_hook_control-like_C"/>
</dbReference>
<reference evidence="3" key="1">
    <citation type="journal article" date="2015" name="Int. J. Syst. Evol. Microbiol.">
        <title>Rhizobium oryzicola sp. nov., potential plant-growth-promoting endophytic bacteria isolated from rice roots.</title>
        <authorList>
            <person name="Zhang X.X."/>
            <person name="Gao J.S."/>
            <person name="Cao Y.H."/>
            <person name="Sheirdil R.A."/>
            <person name="Wang X.C."/>
            <person name="Zhang L."/>
        </authorList>
    </citation>
    <scope>NUCLEOTIDE SEQUENCE</scope>
    <source>
        <strain evidence="3">05753</strain>
    </source>
</reference>
<keyword evidence="3" id="KW-0966">Cell projection</keyword>
<protein>
    <submittedName>
        <fullName evidence="3">Flagellar hook-length control protein FliK</fullName>
    </submittedName>
</protein>
<evidence type="ECO:0000313" key="4">
    <source>
        <dbReference type="Proteomes" id="UP001169006"/>
    </source>
</evidence>